<dbReference type="OrthoDB" id="9806505at2"/>
<feature type="chain" id="PRO_5012331219" evidence="3">
    <location>
        <begin position="19"/>
        <end position="231"/>
    </location>
</feature>
<dbReference type="RefSeq" id="WP_097078568.1">
    <property type="nucleotide sequence ID" value="NZ_BAABHT010000001.1"/>
</dbReference>
<dbReference type="InterPro" id="IPR008254">
    <property type="entry name" value="Flavodoxin/NO_synth"/>
</dbReference>
<feature type="domain" description="Flavodoxin-like" evidence="4">
    <location>
        <begin position="47"/>
        <end position="215"/>
    </location>
</feature>
<dbReference type="EMBL" id="OANT01000003">
    <property type="protein sequence ID" value="SNX44305.1"/>
    <property type="molecule type" value="Genomic_DNA"/>
</dbReference>
<dbReference type="PANTHER" id="PTHR39201">
    <property type="entry name" value="EXPORTED PROTEIN-RELATED"/>
    <property type="match status" value="1"/>
</dbReference>
<keyword evidence="6" id="KW-1185">Reference proteome</keyword>
<keyword evidence="1" id="KW-0285">Flavoprotein</keyword>
<dbReference type="Proteomes" id="UP000219042">
    <property type="component" value="Unassembled WGS sequence"/>
</dbReference>
<dbReference type="PANTHER" id="PTHR39201:SF1">
    <property type="entry name" value="FLAVODOXIN-LIKE DOMAIN-CONTAINING PROTEIN"/>
    <property type="match status" value="1"/>
</dbReference>
<evidence type="ECO:0000256" key="3">
    <source>
        <dbReference type="SAM" id="SignalP"/>
    </source>
</evidence>
<evidence type="ECO:0000313" key="5">
    <source>
        <dbReference type="EMBL" id="SNX44305.1"/>
    </source>
</evidence>
<dbReference type="Gene3D" id="3.40.50.360">
    <property type="match status" value="1"/>
</dbReference>
<feature type="signal peptide" evidence="3">
    <location>
        <begin position="1"/>
        <end position="18"/>
    </location>
</feature>
<evidence type="ECO:0000256" key="2">
    <source>
        <dbReference type="ARBA" id="ARBA00022643"/>
    </source>
</evidence>
<organism evidence="5 6">
    <name type="scientific">Acinetobacter puyangensis</name>
    <dbReference type="NCBI Taxonomy" id="1096779"/>
    <lineage>
        <taxon>Bacteria</taxon>
        <taxon>Pseudomonadati</taxon>
        <taxon>Pseudomonadota</taxon>
        <taxon>Gammaproteobacteria</taxon>
        <taxon>Moraxellales</taxon>
        <taxon>Moraxellaceae</taxon>
        <taxon>Acinetobacter</taxon>
    </lineage>
</organism>
<dbReference type="GO" id="GO:0010181">
    <property type="term" value="F:FMN binding"/>
    <property type="evidence" value="ECO:0007669"/>
    <property type="project" value="InterPro"/>
</dbReference>
<evidence type="ECO:0000256" key="1">
    <source>
        <dbReference type="ARBA" id="ARBA00022630"/>
    </source>
</evidence>
<accession>A0A240E8R9</accession>
<gene>
    <name evidence="5" type="ORF">SAMN05421731_10339</name>
</gene>
<sequence length="231" mass="25746">MFASMRFILLFVSAIGLMGCPSTEKSQAVQNMNPSPNPPVNADNPKALIVYLSRTKNTEALAKMVQEQVGGDLVALALQTPYPKNYQAIVRQVDQENQDGYLPPLKNQIADIGQYDVIFVGFPTWDMQLPPPIKSFLNQYQADLNGKMIVPFNNNAGYGMGQSLAQFNQYCRGCQIMQSIELRGGIERDGILFVMKGERANQAKNEIAQWLQDLSANYSVVQQLLQNHAKN</sequence>
<reference evidence="6" key="1">
    <citation type="submission" date="2016-09" db="EMBL/GenBank/DDBJ databases">
        <authorList>
            <person name="Varghese N."/>
            <person name="Submissions S."/>
        </authorList>
    </citation>
    <scope>NUCLEOTIDE SEQUENCE [LARGE SCALE GENOMIC DNA]</scope>
    <source>
        <strain evidence="6">ANC 4466</strain>
    </source>
</reference>
<dbReference type="InterPro" id="IPR029039">
    <property type="entry name" value="Flavoprotein-like_sf"/>
</dbReference>
<proteinExistence type="predicted"/>
<dbReference type="AlphaFoldDB" id="A0A240E8R9"/>
<dbReference type="PROSITE" id="PS50902">
    <property type="entry name" value="FLAVODOXIN_LIKE"/>
    <property type="match status" value="1"/>
</dbReference>
<keyword evidence="2" id="KW-0288">FMN</keyword>
<keyword evidence="3" id="KW-0732">Signal</keyword>
<evidence type="ECO:0000259" key="4">
    <source>
        <dbReference type="PROSITE" id="PS50902"/>
    </source>
</evidence>
<protein>
    <submittedName>
        <fullName evidence="5">Flavodoxin</fullName>
    </submittedName>
</protein>
<name>A0A240E8R9_9GAMM</name>
<dbReference type="SUPFAM" id="SSF52218">
    <property type="entry name" value="Flavoproteins"/>
    <property type="match status" value="1"/>
</dbReference>
<dbReference type="PROSITE" id="PS51257">
    <property type="entry name" value="PROKAR_LIPOPROTEIN"/>
    <property type="match status" value="1"/>
</dbReference>
<dbReference type="Pfam" id="PF12682">
    <property type="entry name" value="Flavodoxin_4"/>
    <property type="match status" value="1"/>
</dbReference>
<evidence type="ECO:0000313" key="6">
    <source>
        <dbReference type="Proteomes" id="UP000219042"/>
    </source>
</evidence>